<name>A0ABU7MH37_9ACTN</name>
<gene>
    <name evidence="5" type="ORF">VZC37_18995</name>
</gene>
<keyword evidence="6" id="KW-1185">Reference proteome</keyword>
<protein>
    <submittedName>
        <fullName evidence="5">DUF3153 domain-containing protein</fullName>
    </submittedName>
</protein>
<feature type="compositionally biased region" description="Polar residues" evidence="1">
    <location>
        <begin position="260"/>
        <end position="280"/>
    </location>
</feature>
<proteinExistence type="predicted"/>
<dbReference type="PROSITE" id="PS51257">
    <property type="entry name" value="PROKAR_LIPOPROTEIN"/>
    <property type="match status" value="1"/>
</dbReference>
<feature type="compositionally biased region" description="Acidic residues" evidence="1">
    <location>
        <begin position="76"/>
        <end position="93"/>
    </location>
</feature>
<feature type="transmembrane region" description="Helical" evidence="2">
    <location>
        <begin position="212"/>
        <end position="232"/>
    </location>
</feature>
<evidence type="ECO:0000256" key="1">
    <source>
        <dbReference type="SAM" id="MobiDB-lite"/>
    </source>
</evidence>
<evidence type="ECO:0000256" key="3">
    <source>
        <dbReference type="SAM" id="SignalP"/>
    </source>
</evidence>
<feature type="signal peptide" evidence="3">
    <location>
        <begin position="1"/>
        <end position="24"/>
    </location>
</feature>
<feature type="domain" description="LppM" evidence="4">
    <location>
        <begin position="35"/>
        <end position="201"/>
    </location>
</feature>
<evidence type="ECO:0000313" key="5">
    <source>
        <dbReference type="EMBL" id="MEE3852435.1"/>
    </source>
</evidence>
<dbReference type="InterPro" id="IPR053807">
    <property type="entry name" value="LppM"/>
</dbReference>
<feature type="region of interest" description="Disordered" evidence="1">
    <location>
        <begin position="45"/>
        <end position="100"/>
    </location>
</feature>
<comment type="caution">
    <text evidence="5">The sequence shown here is derived from an EMBL/GenBank/DDBJ whole genome shotgun (WGS) entry which is preliminary data.</text>
</comment>
<feature type="region of interest" description="Disordered" evidence="1">
    <location>
        <begin position="236"/>
        <end position="292"/>
    </location>
</feature>
<keyword evidence="2" id="KW-0812">Transmembrane</keyword>
<accession>A0ABU7MH37</accession>
<sequence length="292" mass="30990">MRSSPRWPAILLLLSLVVATPALSGCLERSTTVGDRFSGTVIVATSPDNPRGVPQLDVPESMASRVTMSEYSTVPDPEEDEPEDESSAEDGQEPEPPYLGTRAVFTDLTSGQFGQLGDIVAAAYGDAAMSMDLSAQRSGDVVRFRGNADLTNLTAGRDLVELTIVFGGPVTATNGEQVGERTVRWSPQAGEPADFSADSTYPDPATAAVSSWSWFLALICLVVVLLVARLAFANRDRSPRPGRPRRPQARTGDKGGATRKNPTAQNPTGQNRTGDTSSRATAGEPADSRTRP</sequence>
<dbReference type="RefSeq" id="WP_330434647.1">
    <property type="nucleotide sequence ID" value="NZ_JAZDUF010000006.1"/>
</dbReference>
<dbReference type="EMBL" id="JAZDUF010000006">
    <property type="protein sequence ID" value="MEE3852435.1"/>
    <property type="molecule type" value="Genomic_DNA"/>
</dbReference>
<keyword evidence="2" id="KW-0472">Membrane</keyword>
<dbReference type="Proteomes" id="UP001347146">
    <property type="component" value="Unassembled WGS sequence"/>
</dbReference>
<evidence type="ECO:0000259" key="4">
    <source>
        <dbReference type="Pfam" id="PF21946"/>
    </source>
</evidence>
<evidence type="ECO:0000313" key="6">
    <source>
        <dbReference type="Proteomes" id="UP001347146"/>
    </source>
</evidence>
<reference evidence="5 6" key="1">
    <citation type="submission" date="2024-01" db="EMBL/GenBank/DDBJ databases">
        <title>Draft genome sequence of Gordonia sp. LSe1-13.</title>
        <authorList>
            <person name="Suphannarot A."/>
            <person name="Mingma R."/>
        </authorList>
    </citation>
    <scope>NUCLEOTIDE SEQUENCE [LARGE SCALE GENOMIC DNA]</scope>
    <source>
        <strain evidence="5 6">LSe1-13</strain>
    </source>
</reference>
<organism evidence="5 6">
    <name type="scientific">Gordonia sesuvii</name>
    <dbReference type="NCBI Taxonomy" id="3116777"/>
    <lineage>
        <taxon>Bacteria</taxon>
        <taxon>Bacillati</taxon>
        <taxon>Actinomycetota</taxon>
        <taxon>Actinomycetes</taxon>
        <taxon>Mycobacteriales</taxon>
        <taxon>Gordoniaceae</taxon>
        <taxon>Gordonia</taxon>
    </lineage>
</organism>
<keyword evidence="2" id="KW-1133">Transmembrane helix</keyword>
<evidence type="ECO:0000256" key="2">
    <source>
        <dbReference type="SAM" id="Phobius"/>
    </source>
</evidence>
<dbReference type="Pfam" id="PF21946">
    <property type="entry name" value="LppM"/>
    <property type="match status" value="1"/>
</dbReference>
<keyword evidence="3" id="KW-0732">Signal</keyword>
<feature type="chain" id="PRO_5047495925" evidence="3">
    <location>
        <begin position="25"/>
        <end position="292"/>
    </location>
</feature>